<evidence type="ECO:0000256" key="1">
    <source>
        <dbReference type="ARBA" id="ARBA00001917"/>
    </source>
</evidence>
<organism evidence="6 7">
    <name type="scientific">Mariprofundus ferrinatatus</name>
    <dbReference type="NCBI Taxonomy" id="1921087"/>
    <lineage>
        <taxon>Bacteria</taxon>
        <taxon>Pseudomonadati</taxon>
        <taxon>Pseudomonadota</taxon>
        <taxon>Candidatius Mariprofundia</taxon>
        <taxon>Mariprofundales</taxon>
        <taxon>Mariprofundaceae</taxon>
        <taxon>Mariprofundus</taxon>
    </lineage>
</organism>
<evidence type="ECO:0000256" key="4">
    <source>
        <dbReference type="SAM" id="MobiDB-lite"/>
    </source>
</evidence>
<dbReference type="OrthoDB" id="5297124at2"/>
<dbReference type="KEGG" id="mfn:Ga0123462_1761"/>
<reference evidence="6 7" key="1">
    <citation type="submission" date="2016-12" db="EMBL/GenBank/DDBJ databases">
        <title>Isolation and genomic insights into novel planktonic Zetaproteobacteria from stratified waters of the Chesapeake Bay.</title>
        <authorList>
            <person name="McAllister S.M."/>
            <person name="Kato S."/>
            <person name="Chan C.S."/>
            <person name="Chiu B.K."/>
            <person name="Field E.K."/>
        </authorList>
    </citation>
    <scope>NUCLEOTIDE SEQUENCE [LARGE SCALE GENOMIC DNA]</scope>
    <source>
        <strain evidence="6 7">CP-8</strain>
    </source>
</reference>
<dbReference type="Gene3D" id="3.20.20.70">
    <property type="entry name" value="Aldolase class I"/>
    <property type="match status" value="1"/>
</dbReference>
<evidence type="ECO:0000259" key="5">
    <source>
        <dbReference type="Pfam" id="PF00724"/>
    </source>
</evidence>
<dbReference type="FunFam" id="3.20.20.70:FF:000059">
    <property type="entry name" value="N-ethylmaleimide reductase, FMN-linked"/>
    <property type="match status" value="1"/>
</dbReference>
<dbReference type="InterPro" id="IPR013785">
    <property type="entry name" value="Aldolase_TIM"/>
</dbReference>
<evidence type="ECO:0000256" key="3">
    <source>
        <dbReference type="ARBA" id="ARBA00023002"/>
    </source>
</evidence>
<evidence type="ECO:0000313" key="6">
    <source>
        <dbReference type="EMBL" id="ATX82608.1"/>
    </source>
</evidence>
<feature type="region of interest" description="Disordered" evidence="4">
    <location>
        <begin position="336"/>
        <end position="357"/>
    </location>
</feature>
<sequence length="357" mass="38671">MSNKLLSPANLAGLTLNNRMVMAPMTRNRAPEGIANAIMAEYYRQRAGAGLIVTEGSQISAQAVGYPATPGIYTAEQVAGWRQVCDAVHAEGGHIFVQLWHCGRISHPDFHAGELPVAPSAIRPAGDAFTYEGLKPFVTPRALDTSEIPAIVAQYRHAATCAKDAGFDGVEIHAANGYLIDQFIRDGSNKRTDRYGGSLENRTRLLVEIVNTVGSEIGFNRVGVRISPVNGFNDMSDTNPQATFNHVATSLSGLGLAYLHVVEVSMTGEASSEFDCRQLRDCFDGAYIANGGFDQTRAEDTLHSDSADLIAFGVPFLANPDLPERFRRNAPLNEADQTTFYGGDEHGYTDYPILEND</sequence>
<dbReference type="PANTHER" id="PTHR22893">
    <property type="entry name" value="NADH OXIDOREDUCTASE-RELATED"/>
    <property type="match status" value="1"/>
</dbReference>
<comment type="similarity">
    <text evidence="2">Belongs to the NADH:flavin oxidoreductase/NADH oxidase family.</text>
</comment>
<accession>A0A2K8L5L8</accession>
<proteinExistence type="inferred from homology"/>
<dbReference type="GO" id="GO:0005829">
    <property type="term" value="C:cytosol"/>
    <property type="evidence" value="ECO:0007669"/>
    <property type="project" value="UniProtKB-ARBA"/>
</dbReference>
<dbReference type="EMBL" id="CP018800">
    <property type="protein sequence ID" value="ATX82608.1"/>
    <property type="molecule type" value="Genomic_DNA"/>
</dbReference>
<dbReference type="SUPFAM" id="SSF51395">
    <property type="entry name" value="FMN-linked oxidoreductases"/>
    <property type="match status" value="1"/>
</dbReference>
<evidence type="ECO:0000313" key="7">
    <source>
        <dbReference type="Proteomes" id="UP000231637"/>
    </source>
</evidence>
<protein>
    <submittedName>
        <fullName evidence="6">N-ethylmaleimide reductase</fullName>
    </submittedName>
</protein>
<dbReference type="CDD" id="cd02933">
    <property type="entry name" value="OYE_like_FMN"/>
    <property type="match status" value="1"/>
</dbReference>
<dbReference type="InterPro" id="IPR001155">
    <property type="entry name" value="OxRdtase_FMN_N"/>
</dbReference>
<keyword evidence="3" id="KW-0560">Oxidoreductase</keyword>
<dbReference type="InterPro" id="IPR045247">
    <property type="entry name" value="Oye-like"/>
</dbReference>
<evidence type="ECO:0000256" key="2">
    <source>
        <dbReference type="ARBA" id="ARBA00005979"/>
    </source>
</evidence>
<dbReference type="Pfam" id="PF00724">
    <property type="entry name" value="Oxidored_FMN"/>
    <property type="match status" value="1"/>
</dbReference>
<name>A0A2K8L5L8_9PROT</name>
<dbReference type="Proteomes" id="UP000231637">
    <property type="component" value="Chromosome"/>
</dbReference>
<comment type="cofactor">
    <cofactor evidence="1">
        <name>FMN</name>
        <dbReference type="ChEBI" id="CHEBI:58210"/>
    </cofactor>
</comment>
<dbReference type="RefSeq" id="WP_100265934.1">
    <property type="nucleotide sequence ID" value="NZ_CP018800.1"/>
</dbReference>
<dbReference type="PANTHER" id="PTHR22893:SF91">
    <property type="entry name" value="NADPH DEHYDROGENASE 2-RELATED"/>
    <property type="match status" value="1"/>
</dbReference>
<dbReference type="GO" id="GO:0010181">
    <property type="term" value="F:FMN binding"/>
    <property type="evidence" value="ECO:0007669"/>
    <property type="project" value="InterPro"/>
</dbReference>
<feature type="domain" description="NADH:flavin oxidoreductase/NADH oxidase N-terminal" evidence="5">
    <location>
        <begin position="4"/>
        <end position="333"/>
    </location>
</feature>
<gene>
    <name evidence="6" type="ORF">Ga0123462_1761</name>
</gene>
<dbReference type="AlphaFoldDB" id="A0A2K8L5L8"/>
<keyword evidence="7" id="KW-1185">Reference proteome</keyword>
<dbReference type="GO" id="GO:0016628">
    <property type="term" value="F:oxidoreductase activity, acting on the CH-CH group of donors, NAD or NADP as acceptor"/>
    <property type="evidence" value="ECO:0007669"/>
    <property type="project" value="UniProtKB-ARBA"/>
</dbReference>